<dbReference type="Proteomes" id="UP000703893">
    <property type="component" value="Unassembled WGS sequence"/>
</dbReference>
<comment type="caution">
    <text evidence="5">The sequence shown here is derived from an EMBL/GenBank/DDBJ whole genome shotgun (WGS) entry which is preliminary data.</text>
</comment>
<dbReference type="InterPro" id="IPR015421">
    <property type="entry name" value="PyrdxlP-dep_Trfase_major"/>
</dbReference>
<proteinExistence type="inferred from homology"/>
<dbReference type="InterPro" id="IPR000192">
    <property type="entry name" value="Aminotrans_V_dom"/>
</dbReference>
<evidence type="ECO:0000259" key="4">
    <source>
        <dbReference type="Pfam" id="PF00266"/>
    </source>
</evidence>
<feature type="non-terminal residue" evidence="5">
    <location>
        <position position="1"/>
    </location>
</feature>
<gene>
    <name evidence="5" type="ORF">FJZ00_12125</name>
</gene>
<dbReference type="Gene3D" id="3.90.1150.10">
    <property type="entry name" value="Aspartate Aminotransferase, domain 1"/>
    <property type="match status" value="1"/>
</dbReference>
<feature type="domain" description="Aminotransferase class V" evidence="4">
    <location>
        <begin position="2"/>
        <end position="164"/>
    </location>
</feature>
<dbReference type="EMBL" id="VGJX01000768">
    <property type="protein sequence ID" value="MBM3275893.1"/>
    <property type="molecule type" value="Genomic_DNA"/>
</dbReference>
<dbReference type="PANTHER" id="PTHR11601">
    <property type="entry name" value="CYSTEINE DESULFURYLASE FAMILY MEMBER"/>
    <property type="match status" value="1"/>
</dbReference>
<dbReference type="InterPro" id="IPR015422">
    <property type="entry name" value="PyrdxlP-dep_Trfase_small"/>
</dbReference>
<dbReference type="PANTHER" id="PTHR11601:SF34">
    <property type="entry name" value="CYSTEINE DESULFURASE"/>
    <property type="match status" value="1"/>
</dbReference>
<comment type="similarity">
    <text evidence="2">Belongs to the class-V pyridoxal-phosphate-dependent aminotransferase family. NifS/IscS subfamily.</text>
</comment>
<dbReference type="AlphaFoldDB" id="A0A937X5W2"/>
<evidence type="ECO:0000313" key="6">
    <source>
        <dbReference type="Proteomes" id="UP000703893"/>
    </source>
</evidence>
<dbReference type="GO" id="GO:0031071">
    <property type="term" value="F:cysteine desulfurase activity"/>
    <property type="evidence" value="ECO:0007669"/>
    <property type="project" value="UniProtKB-EC"/>
</dbReference>
<evidence type="ECO:0000256" key="2">
    <source>
        <dbReference type="ARBA" id="ARBA00006490"/>
    </source>
</evidence>
<evidence type="ECO:0000256" key="1">
    <source>
        <dbReference type="ARBA" id="ARBA00001933"/>
    </source>
</evidence>
<evidence type="ECO:0000313" key="5">
    <source>
        <dbReference type="EMBL" id="MBM3275893.1"/>
    </source>
</evidence>
<comment type="catalytic activity">
    <reaction evidence="3">
        <text>(sulfur carrier)-H + L-cysteine = (sulfur carrier)-SH + L-alanine</text>
        <dbReference type="Rhea" id="RHEA:43892"/>
        <dbReference type="Rhea" id="RHEA-COMP:14737"/>
        <dbReference type="Rhea" id="RHEA-COMP:14739"/>
        <dbReference type="ChEBI" id="CHEBI:29917"/>
        <dbReference type="ChEBI" id="CHEBI:35235"/>
        <dbReference type="ChEBI" id="CHEBI:57972"/>
        <dbReference type="ChEBI" id="CHEBI:64428"/>
        <dbReference type="EC" id="2.8.1.7"/>
    </reaction>
</comment>
<sequence>LAAHKFYGPWGIGAVYARRGTALAPLIHGAGHERGLRSGTPNVSAIVGLGEAARLANARVSAEAAKLAALRDRLWLKLEQAGGVVRHGHPDECLPNTLNVGFEGVFGADIVAAAADVQCSTGSACHSGSRELSGVLAAMGVSPATGLGALRLSLCRTTTESEIDESAAILLRAVLTLREEARPKAAGGMTA</sequence>
<reference evidence="5 6" key="1">
    <citation type="submission" date="2019-03" db="EMBL/GenBank/DDBJ databases">
        <title>Lake Tanganyika Metagenome-Assembled Genomes (MAGs).</title>
        <authorList>
            <person name="Tran P."/>
        </authorList>
    </citation>
    <scope>NUCLEOTIDE SEQUENCE [LARGE SCALE GENOMIC DNA]</scope>
    <source>
        <strain evidence="5">K_DeepCast_65m_m2_236</strain>
    </source>
</reference>
<dbReference type="SUPFAM" id="SSF53383">
    <property type="entry name" value="PLP-dependent transferases"/>
    <property type="match status" value="1"/>
</dbReference>
<dbReference type="GO" id="GO:0008483">
    <property type="term" value="F:transaminase activity"/>
    <property type="evidence" value="ECO:0007669"/>
    <property type="project" value="UniProtKB-KW"/>
</dbReference>
<comment type="cofactor">
    <cofactor evidence="1">
        <name>pyridoxal 5'-phosphate</name>
        <dbReference type="ChEBI" id="CHEBI:597326"/>
    </cofactor>
</comment>
<evidence type="ECO:0000256" key="3">
    <source>
        <dbReference type="ARBA" id="ARBA00050776"/>
    </source>
</evidence>
<keyword evidence="5" id="KW-0032">Aminotransferase</keyword>
<dbReference type="Pfam" id="PF00266">
    <property type="entry name" value="Aminotran_5"/>
    <property type="match status" value="1"/>
</dbReference>
<protein>
    <submittedName>
        <fullName evidence="5">Aminotransferase class V-fold PLP-dependent enzyme</fullName>
    </submittedName>
</protein>
<name>A0A937X5W2_9BACT</name>
<dbReference type="Gene3D" id="3.40.640.10">
    <property type="entry name" value="Type I PLP-dependent aspartate aminotransferase-like (Major domain)"/>
    <property type="match status" value="1"/>
</dbReference>
<organism evidence="5 6">
    <name type="scientific">Candidatus Tanganyikabacteria bacterium</name>
    <dbReference type="NCBI Taxonomy" id="2961651"/>
    <lineage>
        <taxon>Bacteria</taxon>
        <taxon>Bacillati</taxon>
        <taxon>Candidatus Sericytochromatia</taxon>
        <taxon>Candidatus Tanganyikabacteria</taxon>
    </lineage>
</organism>
<dbReference type="InterPro" id="IPR015424">
    <property type="entry name" value="PyrdxlP-dep_Trfase"/>
</dbReference>
<accession>A0A937X5W2</accession>
<keyword evidence="5" id="KW-0808">Transferase</keyword>